<dbReference type="InterPro" id="IPR002347">
    <property type="entry name" value="SDR_fam"/>
</dbReference>
<dbReference type="GO" id="GO:0016616">
    <property type="term" value="F:oxidoreductase activity, acting on the CH-OH group of donors, NAD or NADP as acceptor"/>
    <property type="evidence" value="ECO:0007669"/>
    <property type="project" value="TreeGrafter"/>
</dbReference>
<dbReference type="InterPro" id="IPR036291">
    <property type="entry name" value="NAD(P)-bd_dom_sf"/>
</dbReference>
<protein>
    <submittedName>
        <fullName evidence="2">SDR family oxidoreductase</fullName>
    </submittedName>
</protein>
<dbReference type="Gene3D" id="3.40.50.720">
    <property type="entry name" value="NAD(P)-binding Rossmann-like Domain"/>
    <property type="match status" value="1"/>
</dbReference>
<dbReference type="EMBL" id="DWWS01000066">
    <property type="protein sequence ID" value="HJC25507.1"/>
    <property type="molecule type" value="Genomic_DNA"/>
</dbReference>
<dbReference type="Proteomes" id="UP000823891">
    <property type="component" value="Unassembled WGS sequence"/>
</dbReference>
<dbReference type="PRINTS" id="PR00081">
    <property type="entry name" value="GDHRDH"/>
</dbReference>
<proteinExistence type="inferred from homology"/>
<dbReference type="CDD" id="cd05233">
    <property type="entry name" value="SDR_c"/>
    <property type="match status" value="1"/>
</dbReference>
<name>A0A9D2NHC2_9FIRM</name>
<dbReference type="PANTHER" id="PTHR42760">
    <property type="entry name" value="SHORT-CHAIN DEHYDROGENASES/REDUCTASES FAMILY MEMBER"/>
    <property type="match status" value="1"/>
</dbReference>
<comment type="caution">
    <text evidence="2">The sequence shown here is derived from an EMBL/GenBank/DDBJ whole genome shotgun (WGS) entry which is preliminary data.</text>
</comment>
<evidence type="ECO:0000256" key="1">
    <source>
        <dbReference type="ARBA" id="ARBA00006484"/>
    </source>
</evidence>
<organism evidence="2 3">
    <name type="scientific">Candidatus Eisenbergiella merdavium</name>
    <dbReference type="NCBI Taxonomy" id="2838551"/>
    <lineage>
        <taxon>Bacteria</taxon>
        <taxon>Bacillati</taxon>
        <taxon>Bacillota</taxon>
        <taxon>Clostridia</taxon>
        <taxon>Lachnospirales</taxon>
        <taxon>Lachnospiraceae</taxon>
        <taxon>Eisenbergiella</taxon>
    </lineage>
</organism>
<dbReference type="Pfam" id="PF13561">
    <property type="entry name" value="adh_short_C2"/>
    <property type="match status" value="1"/>
</dbReference>
<evidence type="ECO:0000313" key="2">
    <source>
        <dbReference type="EMBL" id="HJC25507.1"/>
    </source>
</evidence>
<dbReference type="AlphaFoldDB" id="A0A9D2NHC2"/>
<reference evidence="2" key="2">
    <citation type="submission" date="2021-04" db="EMBL/GenBank/DDBJ databases">
        <authorList>
            <person name="Gilroy R."/>
        </authorList>
    </citation>
    <scope>NUCLEOTIDE SEQUENCE</scope>
    <source>
        <strain evidence="2">USAMLcec2-132</strain>
    </source>
</reference>
<comment type="similarity">
    <text evidence="1">Belongs to the short-chain dehydrogenases/reductases (SDR) family.</text>
</comment>
<evidence type="ECO:0000313" key="3">
    <source>
        <dbReference type="Proteomes" id="UP000823891"/>
    </source>
</evidence>
<accession>A0A9D2NHC2</accession>
<reference evidence="2" key="1">
    <citation type="journal article" date="2021" name="PeerJ">
        <title>Extensive microbial diversity within the chicken gut microbiome revealed by metagenomics and culture.</title>
        <authorList>
            <person name="Gilroy R."/>
            <person name="Ravi A."/>
            <person name="Getino M."/>
            <person name="Pursley I."/>
            <person name="Horton D.L."/>
            <person name="Alikhan N.F."/>
            <person name="Baker D."/>
            <person name="Gharbi K."/>
            <person name="Hall N."/>
            <person name="Watson M."/>
            <person name="Adriaenssens E.M."/>
            <person name="Foster-Nyarko E."/>
            <person name="Jarju S."/>
            <person name="Secka A."/>
            <person name="Antonio M."/>
            <person name="Oren A."/>
            <person name="Chaudhuri R.R."/>
            <person name="La Ragione R."/>
            <person name="Hildebrand F."/>
            <person name="Pallen M.J."/>
        </authorList>
    </citation>
    <scope>NUCLEOTIDE SEQUENCE</scope>
    <source>
        <strain evidence="2">USAMLcec2-132</strain>
    </source>
</reference>
<gene>
    <name evidence="2" type="ORF">H9761_17725</name>
</gene>
<dbReference type="SUPFAM" id="SSF51735">
    <property type="entry name" value="NAD(P)-binding Rossmann-fold domains"/>
    <property type="match status" value="1"/>
</dbReference>
<sequence length="187" mass="20696">MIDDVQKLIGADHPLDGLVISSGINFDGSNWKGFNISETDWDNVMNVNLKGAFFLIRNFANYLHANNRKGNICVVSSISAHRDLLSVYQVTKNALSRIVHTYGKYLCERGVVLNCVEPGVVNTDMMPFLKDYTDGIRPGKPWNDSSIKRIIRPEEIAEIIYLLMSNLGEVLSGSCILCGGGTKALFP</sequence>